<dbReference type="InterPro" id="IPR028098">
    <property type="entry name" value="Glyco_trans_4-like_N"/>
</dbReference>
<dbReference type="InterPro" id="IPR001296">
    <property type="entry name" value="Glyco_trans_1"/>
</dbReference>
<dbReference type="RefSeq" id="WP_191730850.1">
    <property type="nucleotide sequence ID" value="NZ_JACSPT010000008.1"/>
</dbReference>
<proteinExistence type="predicted"/>
<dbReference type="Pfam" id="PF00534">
    <property type="entry name" value="Glycos_transf_1"/>
    <property type="match status" value="1"/>
</dbReference>
<dbReference type="Gene3D" id="3.40.50.2000">
    <property type="entry name" value="Glycogen Phosphorylase B"/>
    <property type="match status" value="2"/>
</dbReference>
<name>A0ABR8VWU3_9GAMM</name>
<protein>
    <submittedName>
        <fullName evidence="3">Glycosyltransferase</fullName>
    </submittedName>
</protein>
<feature type="domain" description="Glycosyl transferase family 1" evidence="1">
    <location>
        <begin position="178"/>
        <end position="322"/>
    </location>
</feature>
<evidence type="ECO:0000259" key="1">
    <source>
        <dbReference type="Pfam" id="PF00534"/>
    </source>
</evidence>
<dbReference type="PANTHER" id="PTHR45947">
    <property type="entry name" value="SULFOQUINOVOSYL TRANSFERASE SQD2"/>
    <property type="match status" value="1"/>
</dbReference>
<organism evidence="3 4">
    <name type="scientific">Acinetobacter pecorum</name>
    <dbReference type="NCBI Taxonomy" id="2762215"/>
    <lineage>
        <taxon>Bacteria</taxon>
        <taxon>Pseudomonadati</taxon>
        <taxon>Pseudomonadota</taxon>
        <taxon>Gammaproteobacteria</taxon>
        <taxon>Moraxellales</taxon>
        <taxon>Moraxellaceae</taxon>
        <taxon>Acinetobacter</taxon>
    </lineage>
</organism>
<comment type="caution">
    <text evidence="3">The sequence shown here is derived from an EMBL/GenBank/DDBJ whole genome shotgun (WGS) entry which is preliminary data.</text>
</comment>
<dbReference type="Proteomes" id="UP000621930">
    <property type="component" value="Unassembled WGS sequence"/>
</dbReference>
<dbReference type="EMBL" id="JACSPT010000008">
    <property type="protein sequence ID" value="MBD8009239.1"/>
    <property type="molecule type" value="Genomic_DNA"/>
</dbReference>
<evidence type="ECO:0000313" key="4">
    <source>
        <dbReference type="Proteomes" id="UP000621930"/>
    </source>
</evidence>
<evidence type="ECO:0000313" key="3">
    <source>
        <dbReference type="EMBL" id="MBD8009239.1"/>
    </source>
</evidence>
<accession>A0ABR8VWU3</accession>
<sequence length="354" mass="40762">MKLLYVLPNLNVGGVSRVVNELATGMMQNEHQVIIVTLNEHYRQVRILNNIKIIELKVKYKKDLLRGILKLINIIKFEKPDIVHSHTVYSHIFVRVAKIFCTKPKYIASEHGTMNYLLSKGIGFKLMKFTNSFSDLITNVSQSSVESYVKYKIVNKNKIICVYNGIDLEEYYCLKKTHKINKILYVGRISKEKNLHLLIDFLKALPEGAYKCDIVGDGDQLEAIKQYAVSQNVENKVIFLGKRLDVPDIMKEYDILILTSFTEGLPTVLIEAIASKLLVLSTDCGGVKEILEGFEYLVVNNNDKNDLLNKFLNLEKMDLDLIRESLYQKIKNNFSKQIMISVWENIYQDIVENE</sequence>
<dbReference type="CDD" id="cd03811">
    <property type="entry name" value="GT4_GT28_WabH-like"/>
    <property type="match status" value="1"/>
</dbReference>
<gene>
    <name evidence="3" type="ORF">H9629_07780</name>
</gene>
<dbReference type="SUPFAM" id="SSF53756">
    <property type="entry name" value="UDP-Glycosyltransferase/glycogen phosphorylase"/>
    <property type="match status" value="1"/>
</dbReference>
<feature type="domain" description="Glycosyltransferase subfamily 4-like N-terminal" evidence="2">
    <location>
        <begin position="12"/>
        <end position="170"/>
    </location>
</feature>
<keyword evidence="4" id="KW-1185">Reference proteome</keyword>
<dbReference type="Pfam" id="PF13439">
    <property type="entry name" value="Glyco_transf_4"/>
    <property type="match status" value="1"/>
</dbReference>
<evidence type="ECO:0000259" key="2">
    <source>
        <dbReference type="Pfam" id="PF13439"/>
    </source>
</evidence>
<reference evidence="3 4" key="1">
    <citation type="submission" date="2020-08" db="EMBL/GenBank/DDBJ databases">
        <title>A Genomic Blueprint of the Chicken Gut Microbiome.</title>
        <authorList>
            <person name="Gilroy R."/>
            <person name="Ravi A."/>
            <person name="Getino M."/>
            <person name="Pursley I."/>
            <person name="Horton D.L."/>
            <person name="Alikhan N.-F."/>
            <person name="Baker D."/>
            <person name="Gharbi K."/>
            <person name="Hall N."/>
            <person name="Watson M."/>
            <person name="Adriaenssens E.M."/>
            <person name="Foster-Nyarko E."/>
            <person name="Jarju S."/>
            <person name="Secka A."/>
            <person name="Antonio M."/>
            <person name="Oren A."/>
            <person name="Chaudhuri R."/>
            <person name="La Ragione R.M."/>
            <person name="Hildebrand F."/>
            <person name="Pallen M.J."/>
        </authorList>
    </citation>
    <scope>NUCLEOTIDE SEQUENCE [LARGE SCALE GENOMIC DNA]</scope>
    <source>
        <strain evidence="3 4">Sa1BUA6</strain>
    </source>
</reference>
<dbReference type="InterPro" id="IPR050194">
    <property type="entry name" value="Glycosyltransferase_grp1"/>
</dbReference>
<dbReference type="PANTHER" id="PTHR45947:SF3">
    <property type="entry name" value="SULFOQUINOVOSYL TRANSFERASE SQD2"/>
    <property type="match status" value="1"/>
</dbReference>